<keyword evidence="2" id="KW-1185">Reference proteome</keyword>
<dbReference type="Gene3D" id="3.40.50.360">
    <property type="match status" value="1"/>
</dbReference>
<comment type="caution">
    <text evidence="1">The sequence shown here is derived from an EMBL/GenBank/DDBJ whole genome shotgun (WGS) entry which is preliminary data.</text>
</comment>
<protein>
    <submittedName>
        <fullName evidence="1">Class Ib ribonucleoside-diphosphate reductase assembly flavoprotein NrdI</fullName>
    </submittedName>
</protein>
<proteinExistence type="predicted"/>
<gene>
    <name evidence="1" type="primary">nrdI</name>
    <name evidence="1" type="ORF">EK386_16675</name>
</gene>
<dbReference type="RefSeq" id="WP_126660312.1">
    <property type="nucleotide sequence ID" value="NZ_RYYR01000030.1"/>
</dbReference>
<organism evidence="1 2">
    <name type="scientific">Lysinibacillus antri</name>
    <dbReference type="NCBI Taxonomy" id="2498145"/>
    <lineage>
        <taxon>Bacteria</taxon>
        <taxon>Bacillati</taxon>
        <taxon>Bacillota</taxon>
        <taxon>Bacilli</taxon>
        <taxon>Bacillales</taxon>
        <taxon>Bacillaceae</taxon>
        <taxon>Lysinibacillus</taxon>
    </lineage>
</organism>
<dbReference type="EMBL" id="RYYR01000030">
    <property type="protein sequence ID" value="RUL48715.1"/>
    <property type="molecule type" value="Genomic_DNA"/>
</dbReference>
<dbReference type="AlphaFoldDB" id="A0A3S0P455"/>
<accession>A0A3S0P455</accession>
<dbReference type="PANTHER" id="PTHR37297">
    <property type="entry name" value="PROTEIN NRDI"/>
    <property type="match status" value="1"/>
</dbReference>
<dbReference type="InterPro" id="IPR004465">
    <property type="entry name" value="RNR_NrdI"/>
</dbReference>
<sequence>MIAYASRTGNVQYIVSQLQADNIEITENLMLCQPFLLITYTDQLGEVPIKVSQFLKNNYSWCQGVVASGNLNFGSQYFGGAGDKIANTYNIPLVRKVDLRGFKADYKAIQQFYETRVIHENVLEIK</sequence>
<evidence type="ECO:0000313" key="2">
    <source>
        <dbReference type="Proteomes" id="UP000287910"/>
    </source>
</evidence>
<dbReference type="PANTHER" id="PTHR37297:SF1">
    <property type="entry name" value="PROTEIN NRDI"/>
    <property type="match status" value="1"/>
</dbReference>
<dbReference type="InterPro" id="IPR029039">
    <property type="entry name" value="Flavoprotein-like_sf"/>
</dbReference>
<dbReference type="NCBIfam" id="TIGR00333">
    <property type="entry name" value="nrdI"/>
    <property type="match status" value="1"/>
</dbReference>
<reference evidence="1 2" key="1">
    <citation type="submission" date="2018-12" db="EMBL/GenBank/DDBJ databases">
        <title>Lysinibacillus antri sp. nov., isolated from a cave soil.</title>
        <authorList>
            <person name="Narsing Rao M.P."/>
            <person name="Zhang H."/>
            <person name="Dong Z.-Y."/>
            <person name="Niu X.-K."/>
            <person name="Zhang K."/>
            <person name="Fang B.-Z."/>
            <person name="Kang Y.-Q."/>
            <person name="Xiao M."/>
            <person name="Li W.-J."/>
        </authorList>
    </citation>
    <scope>NUCLEOTIDE SEQUENCE [LARGE SCALE GENOMIC DNA]</scope>
    <source>
        <strain evidence="1 2">SYSU K30002</strain>
    </source>
</reference>
<name>A0A3S0P455_9BACI</name>
<dbReference type="SUPFAM" id="SSF52218">
    <property type="entry name" value="Flavoproteins"/>
    <property type="match status" value="1"/>
</dbReference>
<dbReference type="Proteomes" id="UP000287910">
    <property type="component" value="Unassembled WGS sequence"/>
</dbReference>
<dbReference type="GO" id="GO:0010181">
    <property type="term" value="F:FMN binding"/>
    <property type="evidence" value="ECO:0007669"/>
    <property type="project" value="InterPro"/>
</dbReference>
<evidence type="ECO:0000313" key="1">
    <source>
        <dbReference type="EMBL" id="RUL48715.1"/>
    </source>
</evidence>
<dbReference type="Pfam" id="PF07972">
    <property type="entry name" value="Flavodoxin_NdrI"/>
    <property type="match status" value="1"/>
</dbReference>